<evidence type="ECO:0000313" key="2">
    <source>
        <dbReference type="EMBL" id="TLS49320.1"/>
    </source>
</evidence>
<name>A0A5R9G5B1_9BACL</name>
<feature type="transmembrane region" description="Helical" evidence="1">
    <location>
        <begin position="166"/>
        <end position="183"/>
    </location>
</feature>
<feature type="transmembrane region" description="Helical" evidence="1">
    <location>
        <begin position="21"/>
        <end position="40"/>
    </location>
</feature>
<keyword evidence="3" id="KW-1185">Reference proteome</keyword>
<dbReference type="EMBL" id="VCIW01000022">
    <property type="protein sequence ID" value="TLS49320.1"/>
    <property type="molecule type" value="Genomic_DNA"/>
</dbReference>
<reference evidence="2 3" key="1">
    <citation type="submission" date="2019-05" db="EMBL/GenBank/DDBJ databases">
        <authorList>
            <person name="Narsing Rao M.P."/>
            <person name="Li W.J."/>
        </authorList>
    </citation>
    <scope>NUCLEOTIDE SEQUENCE [LARGE SCALE GENOMIC DNA]</scope>
    <source>
        <strain evidence="2 3">SYSU_K30003</strain>
    </source>
</reference>
<keyword evidence="1" id="KW-0812">Transmembrane</keyword>
<dbReference type="AlphaFoldDB" id="A0A5R9G5B1"/>
<keyword evidence="1" id="KW-1133">Transmembrane helix</keyword>
<comment type="caution">
    <text evidence="2">The sequence shown here is derived from an EMBL/GenBank/DDBJ whole genome shotgun (WGS) entry which is preliminary data.</text>
</comment>
<keyword evidence="1" id="KW-0472">Membrane</keyword>
<feature type="transmembrane region" description="Helical" evidence="1">
    <location>
        <begin position="72"/>
        <end position="94"/>
    </location>
</feature>
<organism evidence="2 3">
    <name type="scientific">Paenibacillus antri</name>
    <dbReference type="NCBI Taxonomy" id="2582848"/>
    <lineage>
        <taxon>Bacteria</taxon>
        <taxon>Bacillati</taxon>
        <taxon>Bacillota</taxon>
        <taxon>Bacilli</taxon>
        <taxon>Bacillales</taxon>
        <taxon>Paenibacillaceae</taxon>
        <taxon>Paenibacillus</taxon>
    </lineage>
</organism>
<feature type="transmembrane region" description="Helical" evidence="1">
    <location>
        <begin position="132"/>
        <end position="154"/>
    </location>
</feature>
<evidence type="ECO:0000256" key="1">
    <source>
        <dbReference type="SAM" id="Phobius"/>
    </source>
</evidence>
<proteinExistence type="predicted"/>
<dbReference type="Pfam" id="PF06197">
    <property type="entry name" value="DUF998"/>
    <property type="match status" value="1"/>
</dbReference>
<protein>
    <submittedName>
        <fullName evidence="2">DUF998 domain-containing protein</fullName>
    </submittedName>
</protein>
<dbReference type="Proteomes" id="UP000309676">
    <property type="component" value="Unassembled WGS sequence"/>
</dbReference>
<accession>A0A5R9G5B1</accession>
<feature type="transmembrane region" description="Helical" evidence="1">
    <location>
        <begin position="203"/>
        <end position="221"/>
    </location>
</feature>
<evidence type="ECO:0000313" key="3">
    <source>
        <dbReference type="Proteomes" id="UP000309676"/>
    </source>
</evidence>
<gene>
    <name evidence="2" type="ORF">FE782_26055</name>
</gene>
<sequence>MLMNSSNSSNRKFELLRLLPLGAIAGPVLFTLAWVVLGFLSDGYTIYGERIEPYSAVTQPISGLGMGATAPYMNGAFIASGILLFAGLLGVFRRMRDYGKPSIRKACLASFALSPIGLIVCGLYDLEQTLMHSIGFLLSTGTTVVSFVIGGFYFRDIPNWRRFGNAMLAGSPLTLLLVIFFFMSFDPIAAGQGVGIGGIASRVLALEVLGWFALMGWNAWANRLE</sequence>
<feature type="transmembrane region" description="Helical" evidence="1">
    <location>
        <begin position="106"/>
        <end position="126"/>
    </location>
</feature>
<dbReference type="InterPro" id="IPR009339">
    <property type="entry name" value="DUF998"/>
</dbReference>